<gene>
    <name evidence="1" type="ORF">RFULGI_LOCUS18476</name>
</gene>
<keyword evidence="2" id="KW-1185">Reference proteome</keyword>
<accession>A0A9N9K2K0</accession>
<name>A0A9N9K2K0_9GLOM</name>
<dbReference type="EMBL" id="CAJVPZ010081202">
    <property type="protein sequence ID" value="CAG8808321.1"/>
    <property type="molecule type" value="Genomic_DNA"/>
</dbReference>
<dbReference type="AlphaFoldDB" id="A0A9N9K2K0"/>
<feature type="non-terminal residue" evidence="1">
    <location>
        <position position="1"/>
    </location>
</feature>
<reference evidence="1" key="1">
    <citation type="submission" date="2021-06" db="EMBL/GenBank/DDBJ databases">
        <authorList>
            <person name="Kallberg Y."/>
            <person name="Tangrot J."/>
            <person name="Rosling A."/>
        </authorList>
    </citation>
    <scope>NUCLEOTIDE SEQUENCE</scope>
    <source>
        <strain evidence="1">IN212</strain>
    </source>
</reference>
<dbReference type="OrthoDB" id="2440506at2759"/>
<proteinExistence type="predicted"/>
<comment type="caution">
    <text evidence="1">The sequence shown here is derived from an EMBL/GenBank/DDBJ whole genome shotgun (WGS) entry which is preliminary data.</text>
</comment>
<protein>
    <submittedName>
        <fullName evidence="1">8995_t:CDS:1</fullName>
    </submittedName>
</protein>
<evidence type="ECO:0000313" key="1">
    <source>
        <dbReference type="EMBL" id="CAG8808321.1"/>
    </source>
</evidence>
<organism evidence="1 2">
    <name type="scientific">Racocetra fulgida</name>
    <dbReference type="NCBI Taxonomy" id="60492"/>
    <lineage>
        <taxon>Eukaryota</taxon>
        <taxon>Fungi</taxon>
        <taxon>Fungi incertae sedis</taxon>
        <taxon>Mucoromycota</taxon>
        <taxon>Glomeromycotina</taxon>
        <taxon>Glomeromycetes</taxon>
        <taxon>Diversisporales</taxon>
        <taxon>Gigasporaceae</taxon>
        <taxon>Racocetra</taxon>
    </lineage>
</organism>
<evidence type="ECO:0000313" key="2">
    <source>
        <dbReference type="Proteomes" id="UP000789396"/>
    </source>
</evidence>
<sequence>VKETDCNKKHDDLTGVLETFGNWIQLVAKSNNKLQKQQLI</sequence>
<dbReference type="Proteomes" id="UP000789396">
    <property type="component" value="Unassembled WGS sequence"/>
</dbReference>